<dbReference type="AlphaFoldDB" id="A0A4R3JF39"/>
<evidence type="ECO:0000313" key="14">
    <source>
        <dbReference type="Proteomes" id="UP000295304"/>
    </source>
</evidence>
<evidence type="ECO:0000313" key="13">
    <source>
        <dbReference type="EMBL" id="TCS64095.1"/>
    </source>
</evidence>
<keyword evidence="5" id="KW-0479">Metal-binding</keyword>
<keyword evidence="11" id="KW-1015">Disulfide bond</keyword>
<dbReference type="PANTHER" id="PTHR42953:SF3">
    <property type="entry name" value="HIGH-AFFINITY ZINC UPTAKE SYSTEM PROTEIN ZNUA"/>
    <property type="match status" value="1"/>
</dbReference>
<proteinExistence type="inferred from homology"/>
<evidence type="ECO:0000256" key="10">
    <source>
        <dbReference type="ARBA" id="ARBA00023065"/>
    </source>
</evidence>
<keyword evidence="4 12" id="KW-0813">Transport</keyword>
<evidence type="ECO:0000256" key="6">
    <source>
        <dbReference type="ARBA" id="ARBA00022729"/>
    </source>
</evidence>
<evidence type="ECO:0000256" key="1">
    <source>
        <dbReference type="ARBA" id="ARBA00004418"/>
    </source>
</evidence>
<dbReference type="PANTHER" id="PTHR42953">
    <property type="entry name" value="HIGH-AFFINITY ZINC UPTAKE SYSTEM PROTEIN ZNUA-RELATED"/>
    <property type="match status" value="1"/>
</dbReference>
<reference evidence="13 14" key="1">
    <citation type="submission" date="2019-03" db="EMBL/GenBank/DDBJ databases">
        <title>Genomic Encyclopedia of Type Strains, Phase IV (KMG-IV): sequencing the most valuable type-strain genomes for metagenomic binning, comparative biology and taxonomic classification.</title>
        <authorList>
            <person name="Goeker M."/>
        </authorList>
    </citation>
    <scope>NUCLEOTIDE SEQUENCE [LARGE SCALE GENOMIC DNA]</scope>
    <source>
        <strain evidence="13 14">DSM 101688</strain>
    </source>
</reference>
<evidence type="ECO:0000256" key="2">
    <source>
        <dbReference type="ARBA" id="ARBA00011028"/>
    </source>
</evidence>
<dbReference type="GO" id="GO:0007155">
    <property type="term" value="P:cell adhesion"/>
    <property type="evidence" value="ECO:0007669"/>
    <property type="project" value="InterPro"/>
</dbReference>
<dbReference type="Pfam" id="PF01297">
    <property type="entry name" value="ZnuA"/>
    <property type="match status" value="1"/>
</dbReference>
<evidence type="ECO:0000256" key="8">
    <source>
        <dbReference type="ARBA" id="ARBA00022833"/>
    </source>
</evidence>
<dbReference type="SUPFAM" id="SSF53807">
    <property type="entry name" value="Helical backbone' metal receptor"/>
    <property type="match status" value="1"/>
</dbReference>
<dbReference type="Gene3D" id="3.40.50.1980">
    <property type="entry name" value="Nitrogenase molybdenum iron protein domain"/>
    <property type="match status" value="2"/>
</dbReference>
<dbReference type="RefSeq" id="WP_165886228.1">
    <property type="nucleotide sequence ID" value="NZ_CP119676.1"/>
</dbReference>
<keyword evidence="8" id="KW-0862">Zinc</keyword>
<comment type="similarity">
    <text evidence="2 12">Belongs to the bacterial solute-binding protein 9 family.</text>
</comment>
<dbReference type="GO" id="GO:0046872">
    <property type="term" value="F:metal ion binding"/>
    <property type="evidence" value="ECO:0007669"/>
    <property type="project" value="UniProtKB-KW"/>
</dbReference>
<dbReference type="InterPro" id="IPR006127">
    <property type="entry name" value="ZnuA-like"/>
</dbReference>
<evidence type="ECO:0000256" key="3">
    <source>
        <dbReference type="ARBA" id="ARBA00015915"/>
    </source>
</evidence>
<gene>
    <name evidence="13" type="ORF">EDD55_102134</name>
</gene>
<dbReference type="Proteomes" id="UP000295304">
    <property type="component" value="Unassembled WGS sequence"/>
</dbReference>
<protein>
    <recommendedName>
        <fullName evidence="3">High-affinity zinc uptake system protein ZnuA</fullName>
    </recommendedName>
</protein>
<keyword evidence="14" id="KW-1185">Reference proteome</keyword>
<evidence type="ECO:0000256" key="7">
    <source>
        <dbReference type="ARBA" id="ARBA00022764"/>
    </source>
</evidence>
<dbReference type="PRINTS" id="PR00690">
    <property type="entry name" value="ADHESNFAMILY"/>
</dbReference>
<dbReference type="InterPro" id="IPR035520">
    <property type="entry name" value="ZnuA"/>
</dbReference>
<organism evidence="13 14">
    <name type="scientific">Varunaivibrio sulfuroxidans</name>
    <dbReference type="NCBI Taxonomy" id="1773489"/>
    <lineage>
        <taxon>Bacteria</taxon>
        <taxon>Pseudomonadati</taxon>
        <taxon>Pseudomonadota</taxon>
        <taxon>Alphaproteobacteria</taxon>
        <taxon>Rhodospirillales</taxon>
        <taxon>Magnetovibrionaceae</taxon>
        <taxon>Varunaivibrio</taxon>
    </lineage>
</organism>
<keyword evidence="7" id="KW-0574">Periplasm</keyword>
<dbReference type="InterPro" id="IPR006128">
    <property type="entry name" value="Lipoprotein_PsaA-like"/>
</dbReference>
<keyword evidence="10" id="KW-0406">Ion transport</keyword>
<evidence type="ECO:0000256" key="11">
    <source>
        <dbReference type="ARBA" id="ARBA00023157"/>
    </source>
</evidence>
<comment type="caution">
    <text evidence="13">The sequence shown here is derived from an EMBL/GenBank/DDBJ whole genome shotgun (WGS) entry which is preliminary data.</text>
</comment>
<comment type="subcellular location">
    <subcellularLocation>
        <location evidence="1">Periplasm</location>
    </subcellularLocation>
</comment>
<sequence length="301" mass="32545">MLFQTAALGGGITGKNGPAVAVSLPPIDSLVQGVMDGVGVPTLLMASGGSPHAQSLRPSQVRAIANADLVFWVGPAMETFLDRPMATLPPARIVTLMDSPEIHLLPSRTSNAHGVKAVAPEFDHDHDHGAYDPHIWLSPENARAVVAVAARRLSAIDPKHSAIYHKNAAALDLRLNALQQDIQAAVRPLRGRAFVVQHDAYHYFEAAFGLQSTAYISTLPERRPSARHIADVIALIKEKKAACLFSEPQFDPAQARAIAQETGVRLAQLDPIGATIKPGKSFYFELMERLKHDFVSCLGRR</sequence>
<evidence type="ECO:0000256" key="5">
    <source>
        <dbReference type="ARBA" id="ARBA00022723"/>
    </source>
</evidence>
<evidence type="ECO:0000256" key="12">
    <source>
        <dbReference type="RuleBase" id="RU003512"/>
    </source>
</evidence>
<dbReference type="EMBL" id="SLZW01000002">
    <property type="protein sequence ID" value="TCS64095.1"/>
    <property type="molecule type" value="Genomic_DNA"/>
</dbReference>
<dbReference type="GO" id="GO:0006829">
    <property type="term" value="P:zinc ion transport"/>
    <property type="evidence" value="ECO:0007669"/>
    <property type="project" value="UniProtKB-KW"/>
</dbReference>
<dbReference type="CDD" id="cd01019">
    <property type="entry name" value="ZnuA"/>
    <property type="match status" value="1"/>
</dbReference>
<accession>A0A4R3JF39</accession>
<keyword evidence="6" id="KW-0732">Signal</keyword>
<keyword evidence="9" id="KW-0864">Zinc transport</keyword>
<name>A0A4R3JF39_9PROT</name>
<evidence type="ECO:0000256" key="9">
    <source>
        <dbReference type="ARBA" id="ARBA00022906"/>
    </source>
</evidence>
<dbReference type="GO" id="GO:0042597">
    <property type="term" value="C:periplasmic space"/>
    <property type="evidence" value="ECO:0007669"/>
    <property type="project" value="UniProtKB-SubCell"/>
</dbReference>
<dbReference type="InterPro" id="IPR050492">
    <property type="entry name" value="Bact_metal-bind_prot9"/>
</dbReference>
<evidence type="ECO:0000256" key="4">
    <source>
        <dbReference type="ARBA" id="ARBA00022448"/>
    </source>
</evidence>